<dbReference type="OrthoDB" id="2457852at2759"/>
<evidence type="ECO:0008006" key="3">
    <source>
        <dbReference type="Google" id="ProtNLM"/>
    </source>
</evidence>
<dbReference type="VEuPathDB" id="FungiDB:RhiirFUN_000897"/>
<gene>
    <name evidence="1" type="ORF">CHRIB12_LOCUS1697</name>
</gene>
<protein>
    <recommendedName>
        <fullName evidence="3">Schlafen group 3-like DNA/RNA helicase domain-containing protein</fullName>
    </recommendedName>
</protein>
<accession>A0A915YQF1</accession>
<comment type="caution">
    <text evidence="1">The sequence shown here is derived from an EMBL/GenBank/DDBJ whole genome shotgun (WGS) entry which is preliminary data.</text>
</comment>
<organism evidence="1 2">
    <name type="scientific">Rhizophagus irregularis</name>
    <dbReference type="NCBI Taxonomy" id="588596"/>
    <lineage>
        <taxon>Eukaryota</taxon>
        <taxon>Fungi</taxon>
        <taxon>Fungi incertae sedis</taxon>
        <taxon>Mucoromycota</taxon>
        <taxon>Glomeromycotina</taxon>
        <taxon>Glomeromycetes</taxon>
        <taxon>Glomerales</taxon>
        <taxon>Glomeraceae</taxon>
        <taxon>Rhizophagus</taxon>
    </lineage>
</organism>
<name>A0A915YQF1_9GLOM</name>
<dbReference type="EMBL" id="CAGKOT010000002">
    <property type="protein sequence ID" value="CAB5313122.1"/>
    <property type="molecule type" value="Genomic_DNA"/>
</dbReference>
<evidence type="ECO:0000313" key="1">
    <source>
        <dbReference type="EMBL" id="CAB5313122.1"/>
    </source>
</evidence>
<proteinExistence type="predicted"/>
<evidence type="ECO:0000313" key="2">
    <source>
        <dbReference type="Proteomes" id="UP000684084"/>
    </source>
</evidence>
<reference evidence="1" key="1">
    <citation type="submission" date="2020-05" db="EMBL/GenBank/DDBJ databases">
        <authorList>
            <person name="Rincon C."/>
            <person name="Sanders R I."/>
            <person name="Robbins C."/>
            <person name="Chaturvedi A."/>
        </authorList>
    </citation>
    <scope>NUCLEOTIDE SEQUENCE</scope>
    <source>
        <strain evidence="1">CHB12</strain>
    </source>
</reference>
<dbReference type="Proteomes" id="UP000684084">
    <property type="component" value="Unassembled WGS sequence"/>
</dbReference>
<sequence>MLLLFCTSRMQSKKKSKMPNLMIVGISWEELTEQCRKIPSILIVDEAHLIYGKDKEASNKESADTKESADQFWATVNLQKYHL</sequence>
<dbReference type="AlphaFoldDB" id="A0A915YQF1"/>